<dbReference type="Gene3D" id="1.25.40.420">
    <property type="match status" value="1"/>
</dbReference>
<dbReference type="SMART" id="SM00225">
    <property type="entry name" value="BTB"/>
    <property type="match status" value="1"/>
</dbReference>
<evidence type="ECO:0000313" key="4">
    <source>
        <dbReference type="EMBL" id="GES80949.1"/>
    </source>
</evidence>
<evidence type="ECO:0000256" key="1">
    <source>
        <dbReference type="SAM" id="MobiDB-lite"/>
    </source>
</evidence>
<dbReference type="PANTHER" id="PTHR46306">
    <property type="entry name" value="BTB/POZ DOMAIN-CONTAINING PROTEIN 9"/>
    <property type="match status" value="1"/>
</dbReference>
<dbReference type="SUPFAM" id="SSF54695">
    <property type="entry name" value="POZ domain"/>
    <property type="match status" value="1"/>
</dbReference>
<dbReference type="AlphaFoldDB" id="A0A8H3L5C2"/>
<evidence type="ECO:0000313" key="5">
    <source>
        <dbReference type="Proteomes" id="UP000615446"/>
    </source>
</evidence>
<dbReference type="GO" id="GO:0005737">
    <property type="term" value="C:cytoplasm"/>
    <property type="evidence" value="ECO:0007669"/>
    <property type="project" value="TreeGrafter"/>
</dbReference>
<dbReference type="Proteomes" id="UP000615446">
    <property type="component" value="Unassembled WGS sequence"/>
</dbReference>
<dbReference type="CDD" id="cd18186">
    <property type="entry name" value="BTB_POZ_ZBTB_KLHL-like"/>
    <property type="match status" value="1"/>
</dbReference>
<evidence type="ECO:0000259" key="3">
    <source>
        <dbReference type="PROSITE" id="PS51886"/>
    </source>
</evidence>
<dbReference type="PANTHER" id="PTHR46306:SF1">
    <property type="entry name" value="BTB_POZ DOMAIN-CONTAINING PROTEIN 9"/>
    <property type="match status" value="1"/>
</dbReference>
<dbReference type="Pfam" id="PF00651">
    <property type="entry name" value="BTB"/>
    <property type="match status" value="1"/>
</dbReference>
<feature type="domain" description="BTB" evidence="2">
    <location>
        <begin position="21"/>
        <end position="96"/>
    </location>
</feature>
<dbReference type="Pfam" id="PF07534">
    <property type="entry name" value="TLD"/>
    <property type="match status" value="1"/>
</dbReference>
<dbReference type="Gene3D" id="3.30.710.10">
    <property type="entry name" value="Potassium Channel Kv1.1, Chain A"/>
    <property type="match status" value="1"/>
</dbReference>
<proteinExistence type="predicted"/>
<accession>A0A8H3L5C2</accession>
<dbReference type="EMBL" id="BLAL01000053">
    <property type="protein sequence ID" value="GES80949.1"/>
    <property type="molecule type" value="Genomic_DNA"/>
</dbReference>
<feature type="region of interest" description="Disordered" evidence="1">
    <location>
        <begin position="274"/>
        <end position="340"/>
    </location>
</feature>
<dbReference type="InterPro" id="IPR000210">
    <property type="entry name" value="BTB/POZ_dom"/>
</dbReference>
<gene>
    <name evidence="4" type="ORF">RCL2_000820900</name>
</gene>
<dbReference type="InterPro" id="IPR006571">
    <property type="entry name" value="TLDc_dom"/>
</dbReference>
<dbReference type="OrthoDB" id="6359816at2759"/>
<dbReference type="InterPro" id="IPR052407">
    <property type="entry name" value="BTB_POZ_domain_cont_9"/>
</dbReference>
<dbReference type="InterPro" id="IPR011333">
    <property type="entry name" value="SKP1/BTB/POZ_sf"/>
</dbReference>
<sequence length="583" mass="67513">MTYNFKSNLSEALEQLLKIGTDYNVIIQTGESSNLKEFHAHSNILRCRSVHFNMILSDENIEKKDGKYIIKLPNISSQTFNDILKYLYTDQINVTNKTGTELLEFMIVTDELMLENLTKLIEGFFISNYQQFLQDPTEILQITYNHKSLVNLHEFCLDKICFRPKILFDSDKFTQLSTPLLETILKRDDLNLKGVEIWKNIIKWGLAQDQMFAQNVSEWNNDHINILKRILHEFIPLIKFYEISHEDYLSNVKPYEEILPKKLRDNILKSYTIPGDESTPELRDKISKSHMIPGDESTPELRDKISKSHTIPGDESTPELRDKISKSYTIPGDESRPELRDNISKSYMIPGDESTPKLRNKISKSYMTPGDESTPKLINNISKSYMIFADESMLKLRDNILKSYMIPRNESTPNHNHLDSRLIDRRHIALFKNWIGRKNGKTNYTFNLLYRASRDDNTASAFHAKCDNKGATIIVVKVTNTKQIVGGYNPLFWDSSNSCKSTKYSFIFSFTNKNDLQSANVAYSKGDENSIRSYSHWGPVFGTDLHAAYIPTRDSWRSNVCSYPTLDLPRIFKIDDYEVFQVI</sequence>
<evidence type="ECO:0000259" key="2">
    <source>
        <dbReference type="PROSITE" id="PS50097"/>
    </source>
</evidence>
<feature type="domain" description="TLDc" evidence="3">
    <location>
        <begin position="421"/>
        <end position="583"/>
    </location>
</feature>
<comment type="caution">
    <text evidence="4">The sequence shown here is derived from an EMBL/GenBank/DDBJ whole genome shotgun (WGS) entry which is preliminary data.</text>
</comment>
<reference evidence="4" key="1">
    <citation type="submission" date="2019-10" db="EMBL/GenBank/DDBJ databases">
        <title>Conservation and host-specific expression of non-tandemly repeated heterogenous ribosome RNA gene in arbuscular mycorrhizal fungi.</title>
        <authorList>
            <person name="Maeda T."/>
            <person name="Kobayashi Y."/>
            <person name="Nakagawa T."/>
            <person name="Ezawa T."/>
            <person name="Yamaguchi K."/>
            <person name="Bino T."/>
            <person name="Nishimoto Y."/>
            <person name="Shigenobu S."/>
            <person name="Kawaguchi M."/>
        </authorList>
    </citation>
    <scope>NUCLEOTIDE SEQUENCE</scope>
    <source>
        <strain evidence="4">HR1</strain>
    </source>
</reference>
<dbReference type="PROSITE" id="PS51886">
    <property type="entry name" value="TLDC"/>
    <property type="match status" value="1"/>
</dbReference>
<dbReference type="PROSITE" id="PS50097">
    <property type="entry name" value="BTB"/>
    <property type="match status" value="1"/>
</dbReference>
<name>A0A8H3L5C2_9GLOM</name>
<organism evidence="4 5">
    <name type="scientific">Rhizophagus clarus</name>
    <dbReference type="NCBI Taxonomy" id="94130"/>
    <lineage>
        <taxon>Eukaryota</taxon>
        <taxon>Fungi</taxon>
        <taxon>Fungi incertae sedis</taxon>
        <taxon>Mucoromycota</taxon>
        <taxon>Glomeromycotina</taxon>
        <taxon>Glomeromycetes</taxon>
        <taxon>Glomerales</taxon>
        <taxon>Glomeraceae</taxon>
        <taxon>Rhizophagus</taxon>
    </lineage>
</organism>
<protein>
    <submittedName>
        <fullName evidence="4">BTB/POZ domain-containing protein</fullName>
    </submittedName>
</protein>